<reference evidence="3 4" key="1">
    <citation type="submission" date="2024-07" db="EMBL/GenBank/DDBJ databases">
        <title>Enhanced genomic and transcriptomic resources for Trichinella pseudospiralis and T. spiralis underpin the discovery of pronounced molecular differences between stages and species.</title>
        <authorList>
            <person name="Pasi K.K."/>
            <person name="La Rosa G."/>
            <person name="Gomez-Morales M.A."/>
            <person name="Tosini F."/>
            <person name="Sumanam S."/>
            <person name="Young N.D."/>
            <person name="Chang B.C."/>
            <person name="Robin G.B."/>
        </authorList>
    </citation>
    <scope>NUCLEOTIDE SEQUENCE [LARGE SCALE GENOMIC DNA]</scope>
    <source>
        <strain evidence="3">ISS534</strain>
    </source>
</reference>
<protein>
    <submittedName>
        <fullName evidence="3">Glyceraldehyde-3-phosphate dehydrogenase-like protein</fullName>
    </submittedName>
</protein>
<dbReference type="EMBL" id="JBEUSY010000288">
    <property type="protein sequence ID" value="KAL1238706.1"/>
    <property type="molecule type" value="Genomic_DNA"/>
</dbReference>
<comment type="caution">
    <text evidence="3">The sequence shown here is derived from an EMBL/GenBank/DDBJ whole genome shotgun (WGS) entry which is preliminary data.</text>
</comment>
<name>A0ABR3KI94_TRISP</name>
<evidence type="ECO:0000256" key="1">
    <source>
        <dbReference type="SAM" id="MobiDB-lite"/>
    </source>
</evidence>
<accession>A0ABR3KI94</accession>
<evidence type="ECO:0000313" key="4">
    <source>
        <dbReference type="Proteomes" id="UP001558632"/>
    </source>
</evidence>
<organism evidence="3 4">
    <name type="scientific">Trichinella spiralis</name>
    <name type="common">Trichina worm</name>
    <dbReference type="NCBI Taxonomy" id="6334"/>
    <lineage>
        <taxon>Eukaryota</taxon>
        <taxon>Metazoa</taxon>
        <taxon>Ecdysozoa</taxon>
        <taxon>Nematoda</taxon>
        <taxon>Enoplea</taxon>
        <taxon>Dorylaimia</taxon>
        <taxon>Trichinellida</taxon>
        <taxon>Trichinellidae</taxon>
        <taxon>Trichinella</taxon>
    </lineage>
</organism>
<feature type="transmembrane region" description="Helical" evidence="2">
    <location>
        <begin position="88"/>
        <end position="109"/>
    </location>
</feature>
<keyword evidence="2" id="KW-0472">Membrane</keyword>
<gene>
    <name evidence="3" type="ORF">TSPI_02238</name>
</gene>
<evidence type="ECO:0000256" key="2">
    <source>
        <dbReference type="SAM" id="Phobius"/>
    </source>
</evidence>
<evidence type="ECO:0000313" key="3">
    <source>
        <dbReference type="EMBL" id="KAL1238706.1"/>
    </source>
</evidence>
<proteinExistence type="predicted"/>
<keyword evidence="4" id="KW-1185">Reference proteome</keyword>
<dbReference type="Proteomes" id="UP001558632">
    <property type="component" value="Unassembled WGS sequence"/>
</dbReference>
<keyword evidence="2" id="KW-1133">Transmembrane helix</keyword>
<sequence>MGGLSDQSFQSVEGPNADSTLDTANANNSKLEMEVNCPMDNVKSDSTDVTQKSVDFFSDLRDEDFNFAFDGHITQDQSKNTFTNVIQILYSFYNLIFTNLTLVMIYFYFALFNDHFFI</sequence>
<keyword evidence="2" id="KW-0812">Transmembrane</keyword>
<feature type="region of interest" description="Disordered" evidence="1">
    <location>
        <begin position="1"/>
        <end position="25"/>
    </location>
</feature>